<evidence type="ECO:0000313" key="3">
    <source>
        <dbReference type="EMBL" id="TWJ29903.1"/>
    </source>
</evidence>
<feature type="domain" description="Oxidoreductase molybdopterin-binding" evidence="2">
    <location>
        <begin position="117"/>
        <end position="297"/>
    </location>
</feature>
<gene>
    <name evidence="3" type="ORF">JD81_03434</name>
</gene>
<dbReference type="InterPro" id="IPR036374">
    <property type="entry name" value="OxRdtase_Mopterin-bd_sf"/>
</dbReference>
<sequence>MTRPLPRDEAAHDARRAGQWLAGRARGEGVHREQMIALGTAMGALAAAAGAGDSTGRAEPSATGATQGPPAGPDAAMVKPLDPGLLTRLDGNAEMRWEAMSGQGYVVPTDRFFVRNHTHTPRLDRDTWRLRLFGSGLRGTPTRDDPVEFGYDDLTAMPAEEVTALLECAGNGRRFFASQQDQPTPGVPWGLGAVGVARWRGVRLSTVLRHAGLTGAAVDVMPEGLDPDYVTGGVNLGRVRRPIPIAKALDDVLLAYEMNGRTLPADHGFPVRLVVPGWIGISSIKWVGPVEVSATALFSPWNTQFYRMFGPGHPADGGLMTTQVVKSAFELPWGARLPAGVEVVLRGRSWSGNGPIRMVEICTDDRDGWRPATLDPHDEGCAWRRWTAVWRPPGPGRWTLRARATDVTGAVQLEQAAPNALGYLFDGIVRHPVTVA</sequence>
<feature type="region of interest" description="Disordered" evidence="1">
    <location>
        <begin position="51"/>
        <end position="75"/>
    </location>
</feature>
<evidence type="ECO:0000313" key="4">
    <source>
        <dbReference type="Proteomes" id="UP000319728"/>
    </source>
</evidence>
<dbReference type="CDD" id="cd02110">
    <property type="entry name" value="SO_family_Moco_dimer"/>
    <property type="match status" value="1"/>
</dbReference>
<dbReference type="AlphaFoldDB" id="A0A562WI00"/>
<feature type="compositionally biased region" description="Basic and acidic residues" evidence="1">
    <location>
        <begin position="1"/>
        <end position="16"/>
    </location>
</feature>
<reference evidence="3 4" key="1">
    <citation type="submission" date="2019-07" db="EMBL/GenBank/DDBJ databases">
        <title>R&amp;d 2014.</title>
        <authorList>
            <person name="Klenk H.-P."/>
        </authorList>
    </citation>
    <scope>NUCLEOTIDE SEQUENCE [LARGE SCALE GENOMIC DNA]</scope>
    <source>
        <strain evidence="3 4">DSM 43912</strain>
    </source>
</reference>
<organism evidence="3 4">
    <name type="scientific">Micromonospora sagamiensis</name>
    <dbReference type="NCBI Taxonomy" id="47875"/>
    <lineage>
        <taxon>Bacteria</taxon>
        <taxon>Bacillati</taxon>
        <taxon>Actinomycetota</taxon>
        <taxon>Actinomycetes</taxon>
        <taxon>Micromonosporales</taxon>
        <taxon>Micromonosporaceae</taxon>
        <taxon>Micromonospora</taxon>
    </lineage>
</organism>
<proteinExistence type="predicted"/>
<protein>
    <submittedName>
        <fullName evidence="3">DMSO/TMAO reductase YedYZ molybdopterin-dependent catalytic subunit</fullName>
    </submittedName>
</protein>
<dbReference type="GO" id="GO:0006790">
    <property type="term" value="P:sulfur compound metabolic process"/>
    <property type="evidence" value="ECO:0007669"/>
    <property type="project" value="TreeGrafter"/>
</dbReference>
<dbReference type="GO" id="GO:0008482">
    <property type="term" value="F:sulfite oxidase activity"/>
    <property type="evidence" value="ECO:0007669"/>
    <property type="project" value="TreeGrafter"/>
</dbReference>
<dbReference type="EMBL" id="VLLP01000001">
    <property type="protein sequence ID" value="TWJ29903.1"/>
    <property type="molecule type" value="Genomic_DNA"/>
</dbReference>
<dbReference type="GO" id="GO:0043546">
    <property type="term" value="F:molybdopterin cofactor binding"/>
    <property type="evidence" value="ECO:0007669"/>
    <property type="project" value="TreeGrafter"/>
</dbReference>
<dbReference type="PRINTS" id="PR00407">
    <property type="entry name" value="EUMOPTERIN"/>
</dbReference>
<dbReference type="GO" id="GO:0020037">
    <property type="term" value="F:heme binding"/>
    <property type="evidence" value="ECO:0007669"/>
    <property type="project" value="TreeGrafter"/>
</dbReference>
<feature type="region of interest" description="Disordered" evidence="1">
    <location>
        <begin position="1"/>
        <end position="20"/>
    </location>
</feature>
<comment type="caution">
    <text evidence="3">The sequence shown here is derived from an EMBL/GenBank/DDBJ whole genome shotgun (WGS) entry which is preliminary data.</text>
</comment>
<dbReference type="Proteomes" id="UP000319728">
    <property type="component" value="Unassembled WGS sequence"/>
</dbReference>
<dbReference type="InterPro" id="IPR014756">
    <property type="entry name" value="Ig_E-set"/>
</dbReference>
<evidence type="ECO:0000256" key="1">
    <source>
        <dbReference type="SAM" id="MobiDB-lite"/>
    </source>
</evidence>
<dbReference type="Gene3D" id="2.60.40.650">
    <property type="match status" value="1"/>
</dbReference>
<dbReference type="Pfam" id="PF00174">
    <property type="entry name" value="Oxidored_molyb"/>
    <property type="match status" value="1"/>
</dbReference>
<accession>A0A562WI00</accession>
<dbReference type="RefSeq" id="WP_145818736.1">
    <property type="nucleotide sequence ID" value="NZ_AP023438.1"/>
</dbReference>
<evidence type="ECO:0000259" key="2">
    <source>
        <dbReference type="Pfam" id="PF00174"/>
    </source>
</evidence>
<dbReference type="PANTHER" id="PTHR19372:SF7">
    <property type="entry name" value="SULFITE OXIDASE, MITOCHONDRIAL"/>
    <property type="match status" value="1"/>
</dbReference>
<dbReference type="PANTHER" id="PTHR19372">
    <property type="entry name" value="SULFITE REDUCTASE"/>
    <property type="match status" value="1"/>
</dbReference>
<keyword evidence="4" id="KW-1185">Reference proteome</keyword>
<dbReference type="InterPro" id="IPR000572">
    <property type="entry name" value="OxRdtase_Mopterin-bd_dom"/>
</dbReference>
<dbReference type="Gene3D" id="3.90.420.10">
    <property type="entry name" value="Oxidoreductase, molybdopterin-binding domain"/>
    <property type="match status" value="1"/>
</dbReference>
<dbReference type="SUPFAM" id="SSF81296">
    <property type="entry name" value="E set domains"/>
    <property type="match status" value="1"/>
</dbReference>
<name>A0A562WI00_9ACTN</name>
<dbReference type="InterPro" id="IPR008335">
    <property type="entry name" value="Mopterin_OxRdtase_euk"/>
</dbReference>
<dbReference type="OrthoDB" id="9795587at2"/>
<dbReference type="SUPFAM" id="SSF56524">
    <property type="entry name" value="Oxidoreductase molybdopterin-binding domain"/>
    <property type="match status" value="1"/>
</dbReference>